<dbReference type="InterPro" id="IPR009050">
    <property type="entry name" value="Globin-like_sf"/>
</dbReference>
<dbReference type="GO" id="GO:0004888">
    <property type="term" value="F:transmembrane signaling receptor activity"/>
    <property type="evidence" value="ECO:0007669"/>
    <property type="project" value="InterPro"/>
</dbReference>
<evidence type="ECO:0000313" key="6">
    <source>
        <dbReference type="Proteomes" id="UP000295678"/>
    </source>
</evidence>
<dbReference type="AlphaFoldDB" id="A0A4V2UZL1"/>
<dbReference type="GO" id="GO:0006935">
    <property type="term" value="P:chemotaxis"/>
    <property type="evidence" value="ECO:0007669"/>
    <property type="project" value="InterPro"/>
</dbReference>
<evidence type="ECO:0000313" key="5">
    <source>
        <dbReference type="EMBL" id="TCT11728.1"/>
    </source>
</evidence>
<dbReference type="GO" id="GO:0007165">
    <property type="term" value="P:signal transduction"/>
    <property type="evidence" value="ECO:0007669"/>
    <property type="project" value="UniProtKB-KW"/>
</dbReference>
<dbReference type="EMBL" id="SMAK01000003">
    <property type="protein sequence ID" value="TCT11728.1"/>
    <property type="molecule type" value="Genomic_DNA"/>
</dbReference>
<dbReference type="InterPro" id="IPR044398">
    <property type="entry name" value="Globin-sensor_dom"/>
</dbReference>
<dbReference type="Gene3D" id="1.10.490.10">
    <property type="entry name" value="Globins"/>
    <property type="match status" value="1"/>
</dbReference>
<protein>
    <submittedName>
        <fullName evidence="5">Methyl-accepting chemotaxis protein</fullName>
    </submittedName>
</protein>
<gene>
    <name evidence="5" type="ORF">EDC22_10337</name>
</gene>
<evidence type="ECO:0000256" key="2">
    <source>
        <dbReference type="ARBA" id="ARBA00029447"/>
    </source>
</evidence>
<comment type="caution">
    <text evidence="5">The sequence shown here is derived from an EMBL/GenBank/DDBJ whole genome shotgun (WGS) entry which is preliminary data.</text>
</comment>
<dbReference type="PANTHER" id="PTHR32089:SF112">
    <property type="entry name" value="LYSOZYME-LIKE PROTEIN-RELATED"/>
    <property type="match status" value="1"/>
</dbReference>
<dbReference type="Pfam" id="PF11563">
    <property type="entry name" value="Protoglobin"/>
    <property type="match status" value="1"/>
</dbReference>
<dbReference type="SUPFAM" id="SSF46458">
    <property type="entry name" value="Globin-like"/>
    <property type="match status" value="1"/>
</dbReference>
<dbReference type="Proteomes" id="UP000295678">
    <property type="component" value="Unassembled WGS sequence"/>
</dbReference>
<evidence type="ECO:0000256" key="1">
    <source>
        <dbReference type="ARBA" id="ARBA00023224"/>
    </source>
</evidence>
<dbReference type="SUPFAM" id="SSF58104">
    <property type="entry name" value="Methyl-accepting chemotaxis protein (MCP) signaling domain"/>
    <property type="match status" value="1"/>
</dbReference>
<evidence type="ECO:0000259" key="4">
    <source>
        <dbReference type="PROSITE" id="PS50111"/>
    </source>
</evidence>
<keyword evidence="6" id="KW-1185">Reference proteome</keyword>
<feature type="domain" description="Methyl-accepting transducer" evidence="4">
    <location>
        <begin position="188"/>
        <end position="424"/>
    </location>
</feature>
<evidence type="ECO:0000256" key="3">
    <source>
        <dbReference type="PROSITE-ProRule" id="PRU00284"/>
    </source>
</evidence>
<dbReference type="GO" id="GO:0020037">
    <property type="term" value="F:heme binding"/>
    <property type="evidence" value="ECO:0007669"/>
    <property type="project" value="InterPro"/>
</dbReference>
<dbReference type="Gene3D" id="1.10.287.950">
    <property type="entry name" value="Methyl-accepting chemotaxis protein"/>
    <property type="match status" value="1"/>
</dbReference>
<dbReference type="SMART" id="SM00283">
    <property type="entry name" value="MA"/>
    <property type="match status" value="1"/>
</dbReference>
<dbReference type="GO" id="GO:0019825">
    <property type="term" value="F:oxygen binding"/>
    <property type="evidence" value="ECO:0007669"/>
    <property type="project" value="InterPro"/>
</dbReference>
<dbReference type="PRINTS" id="PR00260">
    <property type="entry name" value="CHEMTRNSDUCR"/>
</dbReference>
<comment type="similarity">
    <text evidence="2">Belongs to the methyl-accepting chemotaxis (MCP) protein family.</text>
</comment>
<dbReference type="Pfam" id="PF00015">
    <property type="entry name" value="MCPsignal"/>
    <property type="match status" value="1"/>
</dbReference>
<organism evidence="5 6">
    <name type="scientific">Tepidamorphus gemmatus</name>
    <dbReference type="NCBI Taxonomy" id="747076"/>
    <lineage>
        <taxon>Bacteria</taxon>
        <taxon>Pseudomonadati</taxon>
        <taxon>Pseudomonadota</taxon>
        <taxon>Alphaproteobacteria</taxon>
        <taxon>Hyphomicrobiales</taxon>
        <taxon>Tepidamorphaceae</taxon>
        <taxon>Tepidamorphus</taxon>
    </lineage>
</organism>
<dbReference type="RefSeq" id="WP_165926804.1">
    <property type="nucleotide sequence ID" value="NZ_SMAK01000003.1"/>
</dbReference>
<dbReference type="PROSITE" id="PS50111">
    <property type="entry name" value="CHEMOTAXIS_TRANSDUC_2"/>
    <property type="match status" value="1"/>
</dbReference>
<dbReference type="PANTHER" id="PTHR32089">
    <property type="entry name" value="METHYL-ACCEPTING CHEMOTAXIS PROTEIN MCPB"/>
    <property type="match status" value="1"/>
</dbReference>
<dbReference type="CDD" id="cd01068">
    <property type="entry name" value="globin_sensor"/>
    <property type="match status" value="1"/>
</dbReference>
<dbReference type="GO" id="GO:0016020">
    <property type="term" value="C:membrane"/>
    <property type="evidence" value="ECO:0007669"/>
    <property type="project" value="InterPro"/>
</dbReference>
<proteinExistence type="inferred from homology"/>
<reference evidence="5 6" key="1">
    <citation type="submission" date="2019-03" db="EMBL/GenBank/DDBJ databases">
        <title>Genomic Encyclopedia of Type Strains, Phase IV (KMG-IV): sequencing the most valuable type-strain genomes for metagenomic binning, comparative biology and taxonomic classification.</title>
        <authorList>
            <person name="Goeker M."/>
        </authorList>
    </citation>
    <scope>NUCLEOTIDE SEQUENCE [LARGE SCALE GENOMIC DNA]</scope>
    <source>
        <strain evidence="5 6">DSM 19345</strain>
    </source>
</reference>
<keyword evidence="1 3" id="KW-0807">Transducer</keyword>
<dbReference type="InterPro" id="IPR004089">
    <property type="entry name" value="MCPsignal_dom"/>
</dbReference>
<dbReference type="InterPro" id="IPR012292">
    <property type="entry name" value="Globin/Proto"/>
</dbReference>
<accession>A0A4V2UZL1</accession>
<dbReference type="InterPro" id="IPR004090">
    <property type="entry name" value="Chemotax_Me-accpt_rcpt"/>
</dbReference>
<sequence>MSADPERGQKLAYLRIDTETKQLLAEFLPRLRSRMPAILAEFYDHIMRVPELAAMFAGPDRIEHAKKMQAQHWERMFSGRFDEDYFRSVERIGKTHCRLGLAPGWYIGGYALVKQAIVADVLAEAASGNPLGRGRRIAAAAPLLAAVERAITLDMDLSIEVYLAEKEAGFDKRLNTLADQFSEAVGRISADLSSAAATLQSSAGGLERAVDETNRQVTTAATGAEEASANLQTIASAAEELSGSVSEISRQIADGSRITADAVDKTRAMTRSVASLQEAAGRVGGIVRLIEEIAEQTNLLALNATIEAARAGEAGRGFAVVAGEVKGLAQQTARATGEIADQIRGIQEVADVVAGHIEAIGRAIGAVEEVSAAVATAIEEQTAVTSEISRNVGDAAGGAASVTAAVHGVSQASAQSLEAAMALARVAEAVRDKAGALDRQSAAFLERIRSANAQPA</sequence>
<dbReference type="InterPro" id="IPR039379">
    <property type="entry name" value="Protoglobin_sensor_dom"/>
</dbReference>
<name>A0A4V2UZL1_9HYPH</name>